<dbReference type="InterPro" id="IPR014001">
    <property type="entry name" value="Helicase_ATP-bd"/>
</dbReference>
<dbReference type="Pfam" id="PF19833">
    <property type="entry name" value="RecG_dom3_C"/>
    <property type="match status" value="1"/>
</dbReference>
<evidence type="ECO:0000256" key="8">
    <source>
        <dbReference type="ARBA" id="ARBA00023125"/>
    </source>
</evidence>
<keyword evidence="3 15" id="KW-0547">Nucleotide-binding</keyword>
<comment type="function">
    <text evidence="15">Plays a critical role in recombination and DNA repair. Helps process Holliday junction intermediates to mature products by catalyzing branch migration. Has replication fork regression activity, unwinds stalled or blocked replication forks to make a HJ that can be resolved. Has a DNA unwinding activity characteristic of a DNA helicase with 3'-5' polarity.</text>
</comment>
<keyword evidence="6 15" id="KW-0347">Helicase</keyword>
<feature type="domain" description="Helicase ATP-binding" evidence="16">
    <location>
        <begin position="273"/>
        <end position="433"/>
    </location>
</feature>
<evidence type="ECO:0000256" key="3">
    <source>
        <dbReference type="ARBA" id="ARBA00022741"/>
    </source>
</evidence>
<name>A0A1F4XL93_9BACT</name>
<dbReference type="SMART" id="SM00490">
    <property type="entry name" value="HELICc"/>
    <property type="match status" value="1"/>
</dbReference>
<dbReference type="SUPFAM" id="SSF50249">
    <property type="entry name" value="Nucleic acid-binding proteins"/>
    <property type="match status" value="1"/>
</dbReference>
<dbReference type="STRING" id="1817814.A2V81_00200"/>
<organism evidence="18 19">
    <name type="scientific">Candidatus Abawacabacteria bacterium RBG_16_42_10</name>
    <dbReference type="NCBI Taxonomy" id="1817814"/>
    <lineage>
        <taxon>Bacteria</taxon>
        <taxon>Candidatus Abawacaibacteriota</taxon>
    </lineage>
</organism>
<sequence length="681" mass="77447">MLLSSSISELPRVGPQMLKRLNKLGIFIVQDLLQHFPRTYDNQTEIRQVAYIVRDEQNTVKVTVHQIKNIRTRSRKVLTEAKVSDESGALSVVWFNQPFLINQIKPGMEVILSGKIKFAFGKVSMQSPSVEIVKDEQIHTARLVPVYPETEGVSSRWLRTQIYQHLSLADQFEEFLPIEFKEKYSLMPKAWAIKQVHFPTGEKELKTARFRLAFEEMLLMQLNVQMKRKAWQQSQDEGKKMPMRSEEIKMFVSKLPFQLTKDQKITAFEILKDMEKSVPMLRLLQGDVGSGKTVVAAIALYQAVRSGYQGALMAPTEILARQHAKTLLPLFGQYGIRAELLVGSTTESSKNDLVLALKNKTLDVIIGTHALIQERVGFSNLGLAIVDEQHRFGVQQRALLKTHGSPHLLLMTATPIPRSLALTLYGDQDLSLIKELPPGRQKIITRVVSENERRKAYLFVDDQIAKGRQVFVVCPLIEESEILEVKAATEEYERLQNDIFPKRKIGLLHGRMKPKEKEGVMKSFADKELDILVSTSVIEVGIDVPNATMMLIEGADRFGLAQLHQFRGRVGRSEYQSYCLLFTDSKSSTSNQRLRAMEKHHSGFDLAELDLELRGPGEIYGTKQSGLPDFKMATLTDSDLIYKTREAAETLLNEDITLEKFPALKFELDKYLARKQNFLLE</sequence>
<evidence type="ECO:0000256" key="7">
    <source>
        <dbReference type="ARBA" id="ARBA00022840"/>
    </source>
</evidence>
<evidence type="ECO:0000256" key="1">
    <source>
        <dbReference type="ARBA" id="ARBA00007504"/>
    </source>
</evidence>
<dbReference type="InterPro" id="IPR004609">
    <property type="entry name" value="ATP-dep_DNA_helicase_RecG"/>
</dbReference>
<dbReference type="NCBIfam" id="NF008165">
    <property type="entry name" value="PRK10917.1-3"/>
    <property type="match status" value="1"/>
</dbReference>
<accession>A0A1F4XL93</accession>
<dbReference type="PANTHER" id="PTHR47964">
    <property type="entry name" value="ATP-DEPENDENT DNA HELICASE HOMOLOG RECG, CHLOROPLASTIC"/>
    <property type="match status" value="1"/>
</dbReference>
<dbReference type="PANTHER" id="PTHR47964:SF1">
    <property type="entry name" value="ATP-DEPENDENT DNA HELICASE HOMOLOG RECG, CHLOROPLASTIC"/>
    <property type="match status" value="1"/>
</dbReference>
<comment type="catalytic activity">
    <reaction evidence="12 15">
        <text>Couples ATP hydrolysis with the unwinding of duplex DNA by translocating in the 3'-5' direction.</text>
        <dbReference type="EC" id="5.6.2.4"/>
    </reaction>
</comment>
<dbReference type="InterPro" id="IPR001650">
    <property type="entry name" value="Helicase_C-like"/>
</dbReference>
<keyword evidence="9 15" id="KW-0233">DNA recombination</keyword>
<protein>
    <recommendedName>
        <fullName evidence="2 15">ATP-dependent DNA helicase RecG</fullName>
        <ecNumber evidence="13 15">5.6.2.4</ecNumber>
    </recommendedName>
</protein>
<evidence type="ECO:0000259" key="16">
    <source>
        <dbReference type="PROSITE" id="PS51192"/>
    </source>
</evidence>
<evidence type="ECO:0000313" key="19">
    <source>
        <dbReference type="Proteomes" id="UP000177614"/>
    </source>
</evidence>
<dbReference type="GO" id="GO:0005524">
    <property type="term" value="F:ATP binding"/>
    <property type="evidence" value="ECO:0007669"/>
    <property type="project" value="UniProtKB-KW"/>
</dbReference>
<dbReference type="GO" id="GO:0043138">
    <property type="term" value="F:3'-5' DNA helicase activity"/>
    <property type="evidence" value="ECO:0007669"/>
    <property type="project" value="UniProtKB-EC"/>
</dbReference>
<dbReference type="EMBL" id="MEWR01000006">
    <property type="protein sequence ID" value="OGC82471.1"/>
    <property type="molecule type" value="Genomic_DNA"/>
</dbReference>
<dbReference type="CDD" id="cd18811">
    <property type="entry name" value="SF2_C_RecG"/>
    <property type="match status" value="1"/>
</dbReference>
<evidence type="ECO:0000256" key="6">
    <source>
        <dbReference type="ARBA" id="ARBA00022806"/>
    </source>
</evidence>
<dbReference type="PROSITE" id="PS51194">
    <property type="entry name" value="HELICASE_CTER"/>
    <property type="match status" value="1"/>
</dbReference>
<dbReference type="GO" id="GO:0003677">
    <property type="term" value="F:DNA binding"/>
    <property type="evidence" value="ECO:0007669"/>
    <property type="project" value="UniProtKB-KW"/>
</dbReference>
<dbReference type="PROSITE" id="PS51192">
    <property type="entry name" value="HELICASE_ATP_BIND_1"/>
    <property type="match status" value="1"/>
</dbReference>
<dbReference type="GO" id="GO:0016887">
    <property type="term" value="F:ATP hydrolysis activity"/>
    <property type="evidence" value="ECO:0007669"/>
    <property type="project" value="RHEA"/>
</dbReference>
<dbReference type="Gene3D" id="2.40.50.140">
    <property type="entry name" value="Nucleic acid-binding proteins"/>
    <property type="match status" value="1"/>
</dbReference>
<dbReference type="InterPro" id="IPR027417">
    <property type="entry name" value="P-loop_NTPase"/>
</dbReference>
<comment type="catalytic activity">
    <reaction evidence="14 15">
        <text>ATP + H2O = ADP + phosphate + H(+)</text>
        <dbReference type="Rhea" id="RHEA:13065"/>
        <dbReference type="ChEBI" id="CHEBI:15377"/>
        <dbReference type="ChEBI" id="CHEBI:15378"/>
        <dbReference type="ChEBI" id="CHEBI:30616"/>
        <dbReference type="ChEBI" id="CHEBI:43474"/>
        <dbReference type="ChEBI" id="CHEBI:456216"/>
        <dbReference type="EC" id="5.6.2.4"/>
    </reaction>
</comment>
<evidence type="ECO:0000256" key="10">
    <source>
        <dbReference type="ARBA" id="ARBA00023204"/>
    </source>
</evidence>
<proteinExistence type="inferred from homology"/>
<keyword evidence="7 15" id="KW-0067">ATP-binding</keyword>
<evidence type="ECO:0000313" key="18">
    <source>
        <dbReference type="EMBL" id="OGC82471.1"/>
    </source>
</evidence>
<comment type="similarity">
    <text evidence="1 15">Belongs to the helicase family. RecG subfamily.</text>
</comment>
<keyword evidence="11" id="KW-0413">Isomerase</keyword>
<keyword evidence="5 15" id="KW-0378">Hydrolase</keyword>
<keyword evidence="8" id="KW-0238">DNA-binding</keyword>
<dbReference type="InterPro" id="IPR012340">
    <property type="entry name" value="NA-bd_OB-fold"/>
</dbReference>
<evidence type="ECO:0000256" key="14">
    <source>
        <dbReference type="ARBA" id="ARBA00048988"/>
    </source>
</evidence>
<evidence type="ECO:0000256" key="15">
    <source>
        <dbReference type="RuleBase" id="RU363016"/>
    </source>
</evidence>
<dbReference type="Pfam" id="PF17191">
    <property type="entry name" value="RecG_wedge"/>
    <property type="match status" value="1"/>
</dbReference>
<keyword evidence="10 15" id="KW-0234">DNA repair</keyword>
<feature type="domain" description="Helicase C-terminal" evidence="17">
    <location>
        <begin position="452"/>
        <end position="612"/>
    </location>
</feature>
<keyword evidence="4 15" id="KW-0227">DNA damage</keyword>
<evidence type="ECO:0000256" key="4">
    <source>
        <dbReference type="ARBA" id="ARBA00022763"/>
    </source>
</evidence>
<evidence type="ECO:0000256" key="9">
    <source>
        <dbReference type="ARBA" id="ARBA00023172"/>
    </source>
</evidence>
<dbReference type="Proteomes" id="UP000177614">
    <property type="component" value="Unassembled WGS sequence"/>
</dbReference>
<comment type="caution">
    <text evidence="18">The sequence shown here is derived from an EMBL/GenBank/DDBJ whole genome shotgun (WGS) entry which is preliminary data.</text>
</comment>
<dbReference type="NCBIfam" id="TIGR00643">
    <property type="entry name" value="recG"/>
    <property type="match status" value="1"/>
</dbReference>
<evidence type="ECO:0000256" key="2">
    <source>
        <dbReference type="ARBA" id="ARBA00017846"/>
    </source>
</evidence>
<dbReference type="EC" id="5.6.2.4" evidence="13 15"/>
<dbReference type="InterPro" id="IPR045562">
    <property type="entry name" value="RecG_dom3_C"/>
</dbReference>
<dbReference type="InterPro" id="IPR011545">
    <property type="entry name" value="DEAD/DEAH_box_helicase_dom"/>
</dbReference>
<dbReference type="GO" id="GO:0006281">
    <property type="term" value="P:DNA repair"/>
    <property type="evidence" value="ECO:0007669"/>
    <property type="project" value="UniProtKB-UniRule"/>
</dbReference>
<dbReference type="Gene3D" id="3.40.50.300">
    <property type="entry name" value="P-loop containing nucleotide triphosphate hydrolases"/>
    <property type="match status" value="2"/>
</dbReference>
<reference evidence="18 19" key="1">
    <citation type="journal article" date="2016" name="Nat. Commun.">
        <title>Thousands of microbial genomes shed light on interconnected biogeochemical processes in an aquifer system.</title>
        <authorList>
            <person name="Anantharaman K."/>
            <person name="Brown C.T."/>
            <person name="Hug L.A."/>
            <person name="Sharon I."/>
            <person name="Castelle C.J."/>
            <person name="Probst A.J."/>
            <person name="Thomas B.C."/>
            <person name="Singh A."/>
            <person name="Wilkins M.J."/>
            <person name="Karaoz U."/>
            <person name="Brodie E.L."/>
            <person name="Williams K.H."/>
            <person name="Hubbard S.S."/>
            <person name="Banfield J.F."/>
        </authorList>
    </citation>
    <scope>NUCLEOTIDE SEQUENCE [LARGE SCALE GENOMIC DNA]</scope>
</reference>
<dbReference type="InterPro" id="IPR033454">
    <property type="entry name" value="RecG_wedge"/>
</dbReference>
<dbReference type="Pfam" id="PF00270">
    <property type="entry name" value="DEAD"/>
    <property type="match status" value="1"/>
</dbReference>
<dbReference type="SMART" id="SM00487">
    <property type="entry name" value="DEXDc"/>
    <property type="match status" value="1"/>
</dbReference>
<dbReference type="AlphaFoldDB" id="A0A1F4XL93"/>
<dbReference type="CDD" id="cd04488">
    <property type="entry name" value="RecG_wedge_OBF"/>
    <property type="match status" value="1"/>
</dbReference>
<dbReference type="SUPFAM" id="SSF52540">
    <property type="entry name" value="P-loop containing nucleoside triphosphate hydrolases"/>
    <property type="match status" value="2"/>
</dbReference>
<dbReference type="GO" id="GO:0006310">
    <property type="term" value="P:DNA recombination"/>
    <property type="evidence" value="ECO:0007669"/>
    <property type="project" value="UniProtKB-UniRule"/>
</dbReference>
<evidence type="ECO:0000256" key="12">
    <source>
        <dbReference type="ARBA" id="ARBA00034617"/>
    </source>
</evidence>
<gene>
    <name evidence="18" type="ORF">A2V81_00200</name>
</gene>
<dbReference type="NCBIfam" id="NF008168">
    <property type="entry name" value="PRK10917.2-2"/>
    <property type="match status" value="1"/>
</dbReference>
<dbReference type="InterPro" id="IPR047112">
    <property type="entry name" value="RecG/Mfd"/>
</dbReference>
<dbReference type="Pfam" id="PF00271">
    <property type="entry name" value="Helicase_C"/>
    <property type="match status" value="1"/>
</dbReference>
<evidence type="ECO:0000256" key="11">
    <source>
        <dbReference type="ARBA" id="ARBA00023235"/>
    </source>
</evidence>
<evidence type="ECO:0000256" key="13">
    <source>
        <dbReference type="ARBA" id="ARBA00034808"/>
    </source>
</evidence>
<evidence type="ECO:0000259" key="17">
    <source>
        <dbReference type="PROSITE" id="PS51194"/>
    </source>
</evidence>
<dbReference type="CDD" id="cd17992">
    <property type="entry name" value="DEXHc_RecG"/>
    <property type="match status" value="1"/>
</dbReference>
<evidence type="ECO:0000256" key="5">
    <source>
        <dbReference type="ARBA" id="ARBA00022801"/>
    </source>
</evidence>